<dbReference type="InterPro" id="IPR043502">
    <property type="entry name" value="DNA/RNA_pol_sf"/>
</dbReference>
<feature type="non-terminal residue" evidence="12">
    <location>
        <position position="278"/>
    </location>
</feature>
<evidence type="ECO:0000256" key="10">
    <source>
        <dbReference type="ARBA" id="ARBA00049244"/>
    </source>
</evidence>
<dbReference type="EC" id="2.7.7.7" evidence="2"/>
<dbReference type="Gene3D" id="3.30.70.370">
    <property type="match status" value="1"/>
</dbReference>
<evidence type="ECO:0000256" key="8">
    <source>
        <dbReference type="ARBA" id="ARBA00023125"/>
    </source>
</evidence>
<dbReference type="SUPFAM" id="SSF56672">
    <property type="entry name" value="DNA/RNA polymerases"/>
    <property type="match status" value="1"/>
</dbReference>
<dbReference type="EMBL" id="UINC01159096">
    <property type="protein sequence ID" value="SVD56999.1"/>
    <property type="molecule type" value="Genomic_DNA"/>
</dbReference>
<evidence type="ECO:0000256" key="7">
    <source>
        <dbReference type="ARBA" id="ARBA00022932"/>
    </source>
</evidence>
<dbReference type="GO" id="GO:0006302">
    <property type="term" value="P:double-strand break repair"/>
    <property type="evidence" value="ECO:0007669"/>
    <property type="project" value="TreeGrafter"/>
</dbReference>
<dbReference type="PRINTS" id="PR00868">
    <property type="entry name" value="DNAPOLI"/>
</dbReference>
<keyword evidence="5" id="KW-0235">DNA replication</keyword>
<organism evidence="12">
    <name type="scientific">marine metagenome</name>
    <dbReference type="NCBI Taxonomy" id="408172"/>
    <lineage>
        <taxon>unclassified sequences</taxon>
        <taxon>metagenomes</taxon>
        <taxon>ecological metagenomes</taxon>
    </lineage>
</organism>
<evidence type="ECO:0000256" key="4">
    <source>
        <dbReference type="ARBA" id="ARBA00022695"/>
    </source>
</evidence>
<comment type="catalytic activity">
    <reaction evidence="10">
        <text>DNA(n) + a 2'-deoxyribonucleoside 5'-triphosphate = DNA(n+1) + diphosphate</text>
        <dbReference type="Rhea" id="RHEA:22508"/>
        <dbReference type="Rhea" id="RHEA-COMP:17339"/>
        <dbReference type="Rhea" id="RHEA-COMP:17340"/>
        <dbReference type="ChEBI" id="CHEBI:33019"/>
        <dbReference type="ChEBI" id="CHEBI:61560"/>
        <dbReference type="ChEBI" id="CHEBI:173112"/>
        <dbReference type="EC" id="2.7.7.7"/>
    </reaction>
</comment>
<dbReference type="GO" id="GO:0003887">
    <property type="term" value="F:DNA-directed DNA polymerase activity"/>
    <property type="evidence" value="ECO:0007669"/>
    <property type="project" value="UniProtKB-KW"/>
</dbReference>
<evidence type="ECO:0000256" key="2">
    <source>
        <dbReference type="ARBA" id="ARBA00012417"/>
    </source>
</evidence>
<feature type="domain" description="DNA-directed DNA polymerase family A palm" evidence="11">
    <location>
        <begin position="180"/>
        <end position="278"/>
    </location>
</feature>
<reference evidence="12" key="1">
    <citation type="submission" date="2018-05" db="EMBL/GenBank/DDBJ databases">
        <authorList>
            <person name="Lanie J.A."/>
            <person name="Ng W.-L."/>
            <person name="Kazmierczak K.M."/>
            <person name="Andrzejewski T.M."/>
            <person name="Davidsen T.M."/>
            <person name="Wayne K.J."/>
            <person name="Tettelin H."/>
            <person name="Glass J.I."/>
            <person name="Rusch D."/>
            <person name="Podicherti R."/>
            <person name="Tsui H.-C.T."/>
            <person name="Winkler M.E."/>
        </authorList>
    </citation>
    <scope>NUCLEOTIDE SEQUENCE</scope>
</reference>
<keyword evidence="7" id="KW-0239">DNA-directed DNA polymerase</keyword>
<dbReference type="GO" id="GO:0003677">
    <property type="term" value="F:DNA binding"/>
    <property type="evidence" value="ECO:0007669"/>
    <property type="project" value="UniProtKB-KW"/>
</dbReference>
<gene>
    <name evidence="12" type="ORF">METZ01_LOCUS409853</name>
</gene>
<evidence type="ECO:0000256" key="5">
    <source>
        <dbReference type="ARBA" id="ARBA00022705"/>
    </source>
</evidence>
<sequence>RLYKFFLNNLKSEKLTNIYETFEKPLIKILALMEINGIKLNNIFLKSLSIKFEKKIKSLESEIFKISKKEFKIGSTKQLGEVMYNEMKISTLKKTKKGSFATKATVLEDLAFKGHKLPKLVLDWRQLTKLKNTYSDSLIEHINPKTKRVHTSFLLAATTTGRLASSDPNLQNIPIKSDDGKDIRKAFIAEDNLSLISADYNQIEMRILADLADVKELKKAFKNNEDIHLLTASQVFNVSVKKVDLDMRRKAKVINFGIIYGISQYGLAKQIGVSNIEA</sequence>
<dbReference type="InterPro" id="IPR019760">
    <property type="entry name" value="DNA-dir_DNA_pol_A_CS"/>
</dbReference>
<dbReference type="Gene3D" id="1.20.1060.10">
    <property type="entry name" value="Taq DNA Polymerase, Chain T, domain 4"/>
    <property type="match status" value="1"/>
</dbReference>
<evidence type="ECO:0000256" key="9">
    <source>
        <dbReference type="ARBA" id="ARBA00023204"/>
    </source>
</evidence>
<dbReference type="FunFam" id="1.20.1060.10:FF:000001">
    <property type="entry name" value="DNA polymerase I"/>
    <property type="match status" value="1"/>
</dbReference>
<dbReference type="PROSITE" id="PS00447">
    <property type="entry name" value="DNA_POLYMERASE_A"/>
    <property type="match status" value="1"/>
</dbReference>
<accession>A0A382WE73</accession>
<feature type="non-terminal residue" evidence="12">
    <location>
        <position position="1"/>
    </location>
</feature>
<evidence type="ECO:0000313" key="12">
    <source>
        <dbReference type="EMBL" id="SVD56999.1"/>
    </source>
</evidence>
<dbReference type="PANTHER" id="PTHR10133:SF27">
    <property type="entry name" value="DNA POLYMERASE NU"/>
    <property type="match status" value="1"/>
</dbReference>
<dbReference type="PANTHER" id="PTHR10133">
    <property type="entry name" value="DNA POLYMERASE I"/>
    <property type="match status" value="1"/>
</dbReference>
<keyword evidence="6" id="KW-0227">DNA damage</keyword>
<comment type="similarity">
    <text evidence="1">Belongs to the DNA polymerase type-A family.</text>
</comment>
<keyword evidence="3" id="KW-0808">Transferase</keyword>
<dbReference type="Pfam" id="PF00476">
    <property type="entry name" value="DNA_pol_A"/>
    <property type="match status" value="1"/>
</dbReference>
<evidence type="ECO:0000256" key="3">
    <source>
        <dbReference type="ARBA" id="ARBA00022679"/>
    </source>
</evidence>
<keyword evidence="9" id="KW-0234">DNA repair</keyword>
<keyword evidence="4" id="KW-0548">Nucleotidyltransferase</keyword>
<evidence type="ECO:0000256" key="6">
    <source>
        <dbReference type="ARBA" id="ARBA00022763"/>
    </source>
</evidence>
<protein>
    <recommendedName>
        <fullName evidence="2">DNA-directed DNA polymerase</fullName>
        <ecNumber evidence="2">2.7.7.7</ecNumber>
    </recommendedName>
</protein>
<dbReference type="InterPro" id="IPR002298">
    <property type="entry name" value="DNA_polymerase_A"/>
</dbReference>
<dbReference type="InterPro" id="IPR001098">
    <property type="entry name" value="DNA-dir_DNA_pol_A_palm_dom"/>
</dbReference>
<keyword evidence="8" id="KW-0238">DNA-binding</keyword>
<proteinExistence type="inferred from homology"/>
<dbReference type="AlphaFoldDB" id="A0A382WE73"/>
<dbReference type="SMART" id="SM00482">
    <property type="entry name" value="POLAc"/>
    <property type="match status" value="1"/>
</dbReference>
<evidence type="ECO:0000256" key="1">
    <source>
        <dbReference type="ARBA" id="ARBA00007705"/>
    </source>
</evidence>
<evidence type="ECO:0000259" key="11">
    <source>
        <dbReference type="SMART" id="SM00482"/>
    </source>
</evidence>
<dbReference type="GO" id="GO:0006261">
    <property type="term" value="P:DNA-templated DNA replication"/>
    <property type="evidence" value="ECO:0007669"/>
    <property type="project" value="InterPro"/>
</dbReference>
<name>A0A382WE73_9ZZZZ</name>